<evidence type="ECO:0000256" key="1">
    <source>
        <dbReference type="ARBA" id="ARBA00004123"/>
    </source>
</evidence>
<keyword evidence="4" id="KW-0833">Ubl conjugation pathway</keyword>
<proteinExistence type="predicted"/>
<feature type="region of interest" description="Disordered" evidence="6">
    <location>
        <begin position="282"/>
        <end position="301"/>
    </location>
</feature>
<dbReference type="PANTHER" id="PTHR12493:SF0">
    <property type="entry name" value="CUE DOMAIN-CONTAINING PROTEIN 2"/>
    <property type="match status" value="1"/>
</dbReference>
<comment type="subcellular location">
    <subcellularLocation>
        <location evidence="2">Cytoplasm</location>
    </subcellularLocation>
    <subcellularLocation>
        <location evidence="1">Nucleus</location>
    </subcellularLocation>
</comment>
<evidence type="ECO:0000256" key="3">
    <source>
        <dbReference type="ARBA" id="ARBA00022490"/>
    </source>
</evidence>
<feature type="compositionally biased region" description="Low complexity" evidence="6">
    <location>
        <begin position="133"/>
        <end position="147"/>
    </location>
</feature>
<reference evidence="7" key="1">
    <citation type="submission" date="2014-05" db="EMBL/GenBank/DDBJ databases">
        <authorList>
            <person name="Chronopoulou M."/>
        </authorList>
    </citation>
    <scope>NUCLEOTIDE SEQUENCE</scope>
    <source>
        <tissue evidence="7">Whole organism</tissue>
    </source>
</reference>
<dbReference type="EMBL" id="HACA01006859">
    <property type="protein sequence ID" value="CDW24220.1"/>
    <property type="molecule type" value="Transcribed_RNA"/>
</dbReference>
<feature type="compositionally biased region" description="Basic and acidic residues" evidence="6">
    <location>
        <begin position="122"/>
        <end position="132"/>
    </location>
</feature>
<evidence type="ECO:0000256" key="2">
    <source>
        <dbReference type="ARBA" id="ARBA00004496"/>
    </source>
</evidence>
<keyword evidence="3" id="KW-0963">Cytoplasm</keyword>
<dbReference type="RefSeq" id="XP_040571171.1">
    <property type="nucleotide sequence ID" value="XM_040715237.2"/>
</dbReference>
<dbReference type="GO" id="GO:0005737">
    <property type="term" value="C:cytoplasm"/>
    <property type="evidence" value="ECO:0007669"/>
    <property type="project" value="UniProtKB-SubCell"/>
</dbReference>
<protein>
    <submittedName>
        <fullName evidence="7">CG9636 CG9636PClike [Tribolium castaneum]</fullName>
    </submittedName>
</protein>
<dbReference type="AlphaFoldDB" id="A0A0K2TEB8"/>
<feature type="region of interest" description="Disordered" evidence="6">
    <location>
        <begin position="122"/>
        <end position="162"/>
    </location>
</feature>
<dbReference type="PANTHER" id="PTHR12493">
    <property type="entry name" value="CUE DOMAIN CONTAINING 2"/>
    <property type="match status" value="1"/>
</dbReference>
<dbReference type="GeneID" id="121120377"/>
<evidence type="ECO:0000256" key="4">
    <source>
        <dbReference type="ARBA" id="ARBA00022786"/>
    </source>
</evidence>
<accession>A0A0K2TEB8</accession>
<evidence type="ECO:0000313" key="7">
    <source>
        <dbReference type="EMBL" id="CDW24220.1"/>
    </source>
</evidence>
<name>A0A0K2TEB8_LEPSM</name>
<evidence type="ECO:0000256" key="6">
    <source>
        <dbReference type="SAM" id="MobiDB-lite"/>
    </source>
</evidence>
<dbReference type="OrthoDB" id="10060331at2759"/>
<organism evidence="7">
    <name type="scientific">Lepeophtheirus salmonis</name>
    <name type="common">Salmon louse</name>
    <name type="synonym">Caligus salmonis</name>
    <dbReference type="NCBI Taxonomy" id="72036"/>
    <lineage>
        <taxon>Eukaryota</taxon>
        <taxon>Metazoa</taxon>
        <taxon>Ecdysozoa</taxon>
        <taxon>Arthropoda</taxon>
        <taxon>Crustacea</taxon>
        <taxon>Multicrustacea</taxon>
        <taxon>Hexanauplia</taxon>
        <taxon>Copepoda</taxon>
        <taxon>Siphonostomatoida</taxon>
        <taxon>Caligidae</taxon>
        <taxon>Lepeophtheirus</taxon>
    </lineage>
</organism>
<keyword evidence="5" id="KW-0539">Nucleus</keyword>
<feature type="compositionally biased region" description="Basic and acidic residues" evidence="6">
    <location>
        <begin position="148"/>
        <end position="158"/>
    </location>
</feature>
<sequence>MNDESISSSLLEFLRSQIPSIKVDDIDGILLDYVTSILEDLKEDSSNFDLDEFYEMLTAYIPDSASIESEILADWLIRTACEQRKEEPQGSSSSSSASYSFLSSSISKVASLDLSHIIKETPKEALEEEKSPDSSTSSTSSTSSDPTFESKENAHIEESCEDERYEFQDKMDSLSELFPYACQLEVVHCLSLAEGDIDNAAHLIMIRNETGQSFRAPTDRKIIKANTKPILNAKELKEKIVGKYGFIDQAEDSRYHRPNIKKTEDKKLIRYRDGKIVSTKGERFTQVKKEGPEEMKKSNKF</sequence>
<dbReference type="GO" id="GO:0005634">
    <property type="term" value="C:nucleus"/>
    <property type="evidence" value="ECO:0007669"/>
    <property type="project" value="UniProtKB-SubCell"/>
</dbReference>
<evidence type="ECO:0000256" key="5">
    <source>
        <dbReference type="ARBA" id="ARBA00023242"/>
    </source>
</evidence>